<dbReference type="EMBL" id="JANHOG010000332">
    <property type="protein sequence ID" value="KAJ3555439.1"/>
    <property type="molecule type" value="Genomic_DNA"/>
</dbReference>
<keyword evidence="2" id="KW-1185">Reference proteome</keyword>
<evidence type="ECO:0000313" key="2">
    <source>
        <dbReference type="Proteomes" id="UP001148662"/>
    </source>
</evidence>
<evidence type="ECO:0000313" key="1">
    <source>
        <dbReference type="EMBL" id="KAJ3555439.1"/>
    </source>
</evidence>
<sequence>MSAKPPSYSNPDPHAAAIVGLSISAPGGEDRGLDTEAFYEFLKARGSGIITVPADRWNADAFHGTAPGQICTTKGGFIPELFVGDPQEFGITPAESGQMLSSQVVLLHQAFNALQRSGVDYRGTNTGVFVGCAGGGTPVETDITQAGPYYMTGTSLSITANRISYVFDLLGQSMPVDTACSSALTAMHLAIQAIRHGECDQAVVAGFSFINKPLETVAFSQLGVLSPDGISRSFDEDANGYARGDVASAVVIKRHDLAVRDRDWIYATLVGSALTSCGSVMGSLTTPSPEAQAQAIRNAYRDAGLKPFQADFVELHGTGTVVGDSLEANAAGAVFSEEREGREILIGSVKSNVGHGEMGCSAYMTSLVKVVMMLVRKQVLPNGHFNKPSTKIEFSKYRLRVPTALEDFAPQDPEQGLIASISSYGFGGSCGHTVLREHELRPVHSDQDTLAHGPFLFAVGALTPKSVQTLIQRYKDDYTNVNPLALCEQLGSRARQMPWRTYAVSNSISTATFSDPVMVEKRPPPIVFCFSGQGPQHWQQGWDLMRTYSVFRESILVCDRAHQEYTGVSYLEETGLFLSDAPGNSRLATSLLWPVDVASVAITFFQIAVFDLLMSFGIKPDAIVGHSLGETAVLYASGAMPREVRTIYALQLTYVRLITCFSVQMVVKIAVARGRVMAEVDNTGGAMIAISGCDEQTVRDHIGAASFLSVQNGTGSMDLHLATFNSPTDIGVSGLETHVDTLKSYVETWVDGVAARKLRVSVAVHSPFVDPCEKTFRVKLASIFAQYTGPFIPTITTMSTVTAKFKTDEYTMDYLWDNLRQPVRFSSAIPSLMDTYGPYTTFVEISPHPVLSQFIKDMGAIDSLPVATRPPSARQLNMGARLTSENETLLRTIGQLVLYGVNSVNFPVLSGCPAERFEGPDYPFQLKVIPFAPPVPSYLNRLLPPTRALNSTRLYVSPHLPEMWMSHHVINHTNLIPAAAYVEMALEFPGVTQVWDCYFEAACILEESAPPLILDVAKDGIYWSVKSSSALQNIQGDLEWTRSEAPFDTTHAHGKLGYGKPRLNSQSITKVDVDAILARCLQTKYQDDIYAESEGLVQFGDEFKRLMKASVNETEAICWIRGHVDEMNRTAYQFHPALMDATFQTAFTWNMLYEKTNVSNKDHAFLLPYSLRHGYRIDGLYEPLVLPEEFRTYSVLREWSPQHWNLDIHVLADDGTVLFTFEGFCYKRVRQDEQWPSQRYTMYWQPRTVPQTALEGHVLLEGLPAHAVDFLASLDQLALMYTKETLSSLPGSFTVASPDRQRYLAWAQTLLSGQHSLNPPVPQSADQDGFSALLELTERVGKGQKEILTSSTAAVELLFRDDLMNKVYEQPPFSGPVFDMFTKEILIIIKHAALAGKRVVRVLEIGAGTGKLTALLGKALIEDDVDKLCFVDYVSTDIAIHLAQQSASRSPWPTVTSMTLDLNSPFDGQGLDPTSFDIIVGFDVLHAIPDVQGVLKKLKDLLLPGGYLAIIELDGRSFAQHGVGTIWMDFIFGSFAEWMGVLNERPEAKHCSLVPDHWKAELDQAGFQDTHLFTQSPTSVSHMAFISQSPPSSCFPSPTPSASSLQSSEPHTPPQPWAQSRIDVISSASMHRLPDDSTKIPGPIQLSSLQLKDSIIEVSSSAVSAASLPNGLSTLMHHFSPGGEIELVRLLSSLDSNVPHRIWLYSTAEPSSSALLGIARTIRHEFGLWRVMMVCFHPSWDLPRQQAFIWDDLMPLPWIEPEILVDQEGNMRVPRVIPAPPAPQLESRIDKPVNFGNLQIWRAYPPDLGAQDVEIKVSYMVASPAFPDCSEFSGKVTSVGPEVTDATLVGQSVFGIAPVTTGSVVVCRRSQVEVIPAGMLEPVAASMAGPLAFLSSVVIRAIASTCNKPRVLLHLGHCPAPAIATYIYLRSLPLEVIVTSNHPSSVHFVSDTVTFAEPQVPMYPSKPCDAWSFFVRQSNARPVDISFNFDSDPDIARETTQLLSSRGTLVQIGSKLPSGLRGGCQYISVDYRSILDEDDLMHSALDRIDPSIRALITRPTKTFSLSKLSDAYEQSNAAVPGSSTILFDLQDTDPNLPILRGGILPNTAAFDPRASYVIIGGVGGLGANIANILIENGARHVVLTSRSGEKAFTPGRLVHEKKIISHLRGIPGVTVDVLAVNCLDVDRTKALFSQSQRRIAGVFYVAVQLNDQLFTNLTTEQDWKAVSNVKVEGLNVLLQAVDPKDLDFLVLTSSMATVTGSPGQANYTGAQTEMEAMGALLSNTISVAVPPITDGGIFVRSMSAGNVRNAALDKYTSLGMTARRVAQHCVDAIWSLGLDPAERYSLYIPPMDWKEVMELSSPEYNHSIRHLVVKEVQEAQGKAVTDERSIRAVCAAVLSLEVNGVEENIPLSSYGLDSLTSVRLSGILKQKFDINVTQLQLLSRHMTVERLGAMREEQRLATKATQGADDSVAGEQHKDQTTLDDADQTVVSLNSATEGKPLLIFHGAGGGILVLRKMAQTLRFPVYGVQDTQEAPITGTLYRLAEFYLSKIKEKQPKGPYRIAGFSFGTCLALVAAQVLQAAGETVEVVVMLEGAPALFARQEFVDSTTRKILDGTLRYEIMSLVDDMVSSGTLDNAVDISQQFAAHFEQVQAGGSGAKWVARFCKAYVAHMLMGLRMGEGDTTWRKDHSTLKEKVWPSARTIFVRAKDGLFAQSASEEASAWFDPDLWRSDVEIHELPGTHFGVLNPHSGLADILNEVL</sequence>
<accession>A0ACC1T833</accession>
<reference evidence="1" key="1">
    <citation type="submission" date="2022-07" db="EMBL/GenBank/DDBJ databases">
        <title>Genome Sequence of Phlebia brevispora.</title>
        <authorList>
            <person name="Buettner E."/>
        </authorList>
    </citation>
    <scope>NUCLEOTIDE SEQUENCE</scope>
    <source>
        <strain evidence="1">MPL23</strain>
    </source>
</reference>
<name>A0ACC1T833_9APHY</name>
<protein>
    <submittedName>
        <fullName evidence="1">Uncharacterized protein</fullName>
    </submittedName>
</protein>
<proteinExistence type="predicted"/>
<dbReference type="Proteomes" id="UP001148662">
    <property type="component" value="Unassembled WGS sequence"/>
</dbReference>
<comment type="caution">
    <text evidence="1">The sequence shown here is derived from an EMBL/GenBank/DDBJ whole genome shotgun (WGS) entry which is preliminary data.</text>
</comment>
<gene>
    <name evidence="1" type="ORF">NM688_g2577</name>
</gene>
<organism evidence="1 2">
    <name type="scientific">Phlebia brevispora</name>
    <dbReference type="NCBI Taxonomy" id="194682"/>
    <lineage>
        <taxon>Eukaryota</taxon>
        <taxon>Fungi</taxon>
        <taxon>Dikarya</taxon>
        <taxon>Basidiomycota</taxon>
        <taxon>Agaricomycotina</taxon>
        <taxon>Agaricomycetes</taxon>
        <taxon>Polyporales</taxon>
        <taxon>Meruliaceae</taxon>
        <taxon>Phlebia</taxon>
    </lineage>
</organism>